<keyword evidence="1" id="KW-0812">Transmembrane</keyword>
<evidence type="ECO:0000313" key="3">
    <source>
        <dbReference type="Proteomes" id="UP000542674"/>
    </source>
</evidence>
<comment type="caution">
    <text evidence="2">The sequence shown here is derived from an EMBL/GenBank/DDBJ whole genome shotgun (WGS) entry which is preliminary data.</text>
</comment>
<organism evidence="2 3">
    <name type="scientific">Saccharothrix violaceirubra</name>
    <dbReference type="NCBI Taxonomy" id="413306"/>
    <lineage>
        <taxon>Bacteria</taxon>
        <taxon>Bacillati</taxon>
        <taxon>Actinomycetota</taxon>
        <taxon>Actinomycetes</taxon>
        <taxon>Pseudonocardiales</taxon>
        <taxon>Pseudonocardiaceae</taxon>
        <taxon>Saccharothrix</taxon>
    </lineage>
</organism>
<feature type="transmembrane region" description="Helical" evidence="1">
    <location>
        <begin position="6"/>
        <end position="28"/>
    </location>
</feature>
<evidence type="ECO:0000313" key="2">
    <source>
        <dbReference type="EMBL" id="MBB4969366.1"/>
    </source>
</evidence>
<keyword evidence="2" id="KW-0830">Ubiquinone</keyword>
<evidence type="ECO:0000256" key="1">
    <source>
        <dbReference type="SAM" id="Phobius"/>
    </source>
</evidence>
<gene>
    <name evidence="2" type="ORF">F4559_006725</name>
</gene>
<protein>
    <submittedName>
        <fullName evidence="2">NADH:ubiquinone oxidoreductase subunit 6 (Subunit J)</fullName>
    </submittedName>
</protein>
<dbReference type="Proteomes" id="UP000542674">
    <property type="component" value="Unassembled WGS sequence"/>
</dbReference>
<reference evidence="2 3" key="1">
    <citation type="submission" date="2020-08" db="EMBL/GenBank/DDBJ databases">
        <title>Sequencing the genomes of 1000 actinobacteria strains.</title>
        <authorList>
            <person name="Klenk H.-P."/>
        </authorList>
    </citation>
    <scope>NUCLEOTIDE SEQUENCE [LARGE SCALE GENOMIC DNA]</scope>
    <source>
        <strain evidence="2 3">DSM 45084</strain>
    </source>
</reference>
<dbReference type="AlphaFoldDB" id="A0A7W7TA75"/>
<dbReference type="EMBL" id="JACHJS010000001">
    <property type="protein sequence ID" value="MBB4969366.1"/>
    <property type="molecule type" value="Genomic_DNA"/>
</dbReference>
<keyword evidence="1" id="KW-0472">Membrane</keyword>
<sequence length="32" mass="3374">MVTQVVTWAGAVLGLLVLVLMALSGVFVDSQR</sequence>
<name>A0A7W7TA75_9PSEU</name>
<keyword evidence="1" id="KW-1133">Transmembrane helix</keyword>
<keyword evidence="3" id="KW-1185">Reference proteome</keyword>
<proteinExistence type="predicted"/>
<accession>A0A7W7TA75</accession>